<dbReference type="HOGENOM" id="CLU_1137766_0_0_1"/>
<gene>
    <name evidence="1" type="ORF">MGYG_04332</name>
</gene>
<organism evidence="2">
    <name type="scientific">Arthroderma gypseum (strain ATCC MYA-4604 / CBS 118893)</name>
    <name type="common">Microsporum gypseum</name>
    <dbReference type="NCBI Taxonomy" id="535722"/>
    <lineage>
        <taxon>Eukaryota</taxon>
        <taxon>Fungi</taxon>
        <taxon>Dikarya</taxon>
        <taxon>Ascomycota</taxon>
        <taxon>Pezizomycotina</taxon>
        <taxon>Eurotiomycetes</taxon>
        <taxon>Eurotiomycetidae</taxon>
        <taxon>Onygenales</taxon>
        <taxon>Arthrodermataceae</taxon>
        <taxon>Nannizzia</taxon>
    </lineage>
</organism>
<proteinExistence type="predicted"/>
<dbReference type="eggNOG" id="ENOG502T6BN">
    <property type="taxonomic scope" value="Eukaryota"/>
</dbReference>
<reference evidence="2" key="1">
    <citation type="journal article" date="2012" name="MBio">
        <title>Comparative genome analysis of Trichophyton rubrum and related dermatophytes reveals candidate genes involved in infection.</title>
        <authorList>
            <person name="Martinez D.A."/>
            <person name="Oliver B.G."/>
            <person name="Graeser Y."/>
            <person name="Goldberg J.M."/>
            <person name="Li W."/>
            <person name="Martinez-Rossi N.M."/>
            <person name="Monod M."/>
            <person name="Shelest E."/>
            <person name="Barton R.C."/>
            <person name="Birch E."/>
            <person name="Brakhage A.A."/>
            <person name="Chen Z."/>
            <person name="Gurr S.J."/>
            <person name="Heiman D."/>
            <person name="Heitman J."/>
            <person name="Kosti I."/>
            <person name="Rossi A."/>
            <person name="Saif S."/>
            <person name="Samalova M."/>
            <person name="Saunders C.W."/>
            <person name="Shea T."/>
            <person name="Summerbell R.C."/>
            <person name="Xu J."/>
            <person name="Young S."/>
            <person name="Zeng Q."/>
            <person name="Birren B.W."/>
            <person name="Cuomo C.A."/>
            <person name="White T.C."/>
        </authorList>
    </citation>
    <scope>NUCLEOTIDE SEQUENCE [LARGE SCALE GENOMIC DNA]</scope>
    <source>
        <strain evidence="2">ATCC MYA-4604 / CBS 118893</strain>
    </source>
</reference>
<dbReference type="AlphaFoldDB" id="E4USC1"/>
<sequence>MGSVFSSAQQPEPLDFKYLPAPPPGPSCWRPPSDEYTRRTSCYSLDGYLIHGYPSKGPKGEARKNSIIAKGGADIVDLRFLGFDRFAPPKERLQSQAAEDRFCRLLLKLGARHWRSHLAIFNAMDPMSEEYDDEIKWFFAWPGIDEHPSARNLESDEYREVVEKGGVWALEMIPEKVFEAGKLRMCLTMEEKVEVLKESGAVFYPDPRDCPPLAGLYPEHNPSLEPSVEQAVNM</sequence>
<keyword evidence="2" id="KW-1185">Reference proteome</keyword>
<dbReference type="OrthoDB" id="4487429at2759"/>
<dbReference type="VEuPathDB" id="FungiDB:MGYG_04332"/>
<protein>
    <submittedName>
        <fullName evidence="1">Uncharacterized protein</fullName>
    </submittedName>
</protein>
<dbReference type="InParanoid" id="E4USC1"/>
<dbReference type="RefSeq" id="XP_003174155.1">
    <property type="nucleotide sequence ID" value="XM_003174107.1"/>
</dbReference>
<dbReference type="EMBL" id="DS989824">
    <property type="protein sequence ID" value="EFR01325.1"/>
    <property type="molecule type" value="Genomic_DNA"/>
</dbReference>
<name>E4USC1_ARTGP</name>
<dbReference type="GeneID" id="10029443"/>
<accession>E4USC1</accession>
<evidence type="ECO:0000313" key="1">
    <source>
        <dbReference type="EMBL" id="EFR01325.1"/>
    </source>
</evidence>
<dbReference type="Proteomes" id="UP000002669">
    <property type="component" value="Unassembled WGS sequence"/>
</dbReference>
<evidence type="ECO:0000313" key="2">
    <source>
        <dbReference type="Proteomes" id="UP000002669"/>
    </source>
</evidence>